<feature type="region of interest" description="Disordered" evidence="1">
    <location>
        <begin position="136"/>
        <end position="159"/>
    </location>
</feature>
<dbReference type="Gene3D" id="1.10.10.10">
    <property type="entry name" value="Winged helix-like DNA-binding domain superfamily/Winged helix DNA-binding domain"/>
    <property type="match status" value="1"/>
</dbReference>
<proteinExistence type="predicted"/>
<reference evidence="2 3" key="1">
    <citation type="submission" date="2016-10" db="EMBL/GenBank/DDBJ databases">
        <authorList>
            <person name="de Groot N.N."/>
        </authorList>
    </citation>
    <scope>NUCLEOTIDE SEQUENCE [LARGE SCALE GENOMIC DNA]</scope>
    <source>
        <strain evidence="2 3">OK461</strain>
    </source>
</reference>
<dbReference type="AlphaFoldDB" id="A0A1I2WFR5"/>
<evidence type="ECO:0000256" key="1">
    <source>
        <dbReference type="SAM" id="MobiDB-lite"/>
    </source>
</evidence>
<name>A0A1I2WFR5_9ACTN</name>
<accession>A0A1I2WFR5</accession>
<dbReference type="SUPFAM" id="SSF46894">
    <property type="entry name" value="C-terminal effector domain of the bipartite response regulators"/>
    <property type="match status" value="1"/>
</dbReference>
<dbReference type="InterPro" id="IPR016032">
    <property type="entry name" value="Sig_transdc_resp-reg_C-effctor"/>
</dbReference>
<sequence>MHVDVQCSMVGPVRLRKQGVEAGAGQPGQRAVLAALLLRPGKPVSALKPAEHVPGGDAPPAAAGYVRAYVYRPRQALTEQGNSSVSLIDGGCPRQSQRDALDLNRFTELTARAWKARSADGLASVAGLFAQDLGSANAATSGGRRNPPWSLGRSAGALD</sequence>
<dbReference type="PANTHER" id="PTHR35807:SF1">
    <property type="entry name" value="TRANSCRIPTIONAL REGULATOR REDD"/>
    <property type="match status" value="1"/>
</dbReference>
<dbReference type="GO" id="GO:0003677">
    <property type="term" value="F:DNA binding"/>
    <property type="evidence" value="ECO:0007669"/>
    <property type="project" value="InterPro"/>
</dbReference>
<gene>
    <name evidence="2" type="ORF">SAMN02787118_13718</name>
</gene>
<evidence type="ECO:0000313" key="2">
    <source>
        <dbReference type="EMBL" id="SFH00165.1"/>
    </source>
</evidence>
<dbReference type="EMBL" id="FONR01000037">
    <property type="protein sequence ID" value="SFH00165.1"/>
    <property type="molecule type" value="Genomic_DNA"/>
</dbReference>
<dbReference type="Proteomes" id="UP000181942">
    <property type="component" value="Unassembled WGS sequence"/>
</dbReference>
<protein>
    <submittedName>
        <fullName evidence="2">Uncharacterized protein</fullName>
    </submittedName>
</protein>
<evidence type="ECO:0000313" key="3">
    <source>
        <dbReference type="Proteomes" id="UP000181942"/>
    </source>
</evidence>
<organism evidence="2 3">
    <name type="scientific">Streptomyces mirabilis</name>
    <dbReference type="NCBI Taxonomy" id="68239"/>
    <lineage>
        <taxon>Bacteria</taxon>
        <taxon>Bacillati</taxon>
        <taxon>Actinomycetota</taxon>
        <taxon>Actinomycetes</taxon>
        <taxon>Kitasatosporales</taxon>
        <taxon>Streptomycetaceae</taxon>
        <taxon>Streptomyces</taxon>
    </lineage>
</organism>
<dbReference type="InterPro" id="IPR051677">
    <property type="entry name" value="AfsR-DnrI-RedD_regulator"/>
</dbReference>
<dbReference type="PANTHER" id="PTHR35807">
    <property type="entry name" value="TRANSCRIPTIONAL REGULATOR REDD-RELATED"/>
    <property type="match status" value="1"/>
</dbReference>
<dbReference type="GO" id="GO:0006355">
    <property type="term" value="P:regulation of DNA-templated transcription"/>
    <property type="evidence" value="ECO:0007669"/>
    <property type="project" value="InterPro"/>
</dbReference>
<dbReference type="InterPro" id="IPR036388">
    <property type="entry name" value="WH-like_DNA-bd_sf"/>
</dbReference>